<evidence type="ECO:0000256" key="7">
    <source>
        <dbReference type="ARBA" id="ARBA00022737"/>
    </source>
</evidence>
<evidence type="ECO:0000256" key="2">
    <source>
        <dbReference type="ARBA" id="ARBA00007274"/>
    </source>
</evidence>
<evidence type="ECO:0000313" key="12">
    <source>
        <dbReference type="Proteomes" id="UP000199135"/>
    </source>
</evidence>
<sequence>MSKALVDTTARDQGGAEAAADLRVKEPSLFQLMREDTQAAFERDPAAESKSDIVLFSTGTRIVWAYRRHHWLWTHGMRKLALWLAKRMRRKLGADIHPGAQIGRRFTIDHGIGVVIGGTAIIGDDCLIYQNVTLGMTGKHGGKRHPTLGNNVMVGAGATLLGNINVGDDVKVAAGSVVVHDVPSCTTVAGVPAKVVREGHNKLLRLVSSGFNPAQLDNENVRWSCAL</sequence>
<dbReference type="EMBL" id="FNWT01000004">
    <property type="protein sequence ID" value="SEH52615.1"/>
    <property type="molecule type" value="Genomic_DNA"/>
</dbReference>
<gene>
    <name evidence="11" type="ORF">SAMN05216447_104177</name>
</gene>
<keyword evidence="7" id="KW-0677">Repeat</keyword>
<reference evidence="11 12" key="1">
    <citation type="submission" date="2016-10" db="EMBL/GenBank/DDBJ databases">
        <authorList>
            <person name="Varghese N."/>
            <person name="Submissions S."/>
        </authorList>
    </citation>
    <scope>NUCLEOTIDE SEQUENCE [LARGE SCALE GENOMIC DNA]</scope>
    <source>
        <strain evidence="11 12">WCP15</strain>
    </source>
</reference>
<dbReference type="PROSITE" id="PS00101">
    <property type="entry name" value="HEXAPEP_TRANSFERASES"/>
    <property type="match status" value="1"/>
</dbReference>
<dbReference type="Gene3D" id="2.160.10.10">
    <property type="entry name" value="Hexapeptide repeat proteins"/>
    <property type="match status" value="1"/>
</dbReference>
<comment type="similarity">
    <text evidence="2">Belongs to the transferase hexapeptide repeat family.</text>
</comment>
<dbReference type="EC" id="2.3.1.30" evidence="3"/>
<evidence type="ECO:0000256" key="8">
    <source>
        <dbReference type="ARBA" id="ARBA00023192"/>
    </source>
</evidence>
<evidence type="ECO:0000313" key="11">
    <source>
        <dbReference type="EMBL" id="SEH52615.1"/>
    </source>
</evidence>
<comment type="caution">
    <text evidence="11">The sequence shown here is derived from an EMBL/GenBank/DDBJ whole genome shotgun (WGS) entry which is preliminary data.</text>
</comment>
<evidence type="ECO:0000256" key="5">
    <source>
        <dbReference type="ARBA" id="ARBA00022605"/>
    </source>
</evidence>
<dbReference type="NCBIfam" id="TIGR01172">
    <property type="entry name" value="cysE"/>
    <property type="match status" value="1"/>
</dbReference>
<evidence type="ECO:0000256" key="4">
    <source>
        <dbReference type="ARBA" id="ARBA00018522"/>
    </source>
</evidence>
<evidence type="ECO:0000256" key="10">
    <source>
        <dbReference type="ARBA" id="ARBA00049486"/>
    </source>
</evidence>
<dbReference type="InterPro" id="IPR001451">
    <property type="entry name" value="Hexapep"/>
</dbReference>
<dbReference type="PANTHER" id="PTHR42811">
    <property type="entry name" value="SERINE ACETYLTRANSFERASE"/>
    <property type="match status" value="1"/>
</dbReference>
<evidence type="ECO:0000256" key="3">
    <source>
        <dbReference type="ARBA" id="ARBA00013266"/>
    </source>
</evidence>
<dbReference type="CDD" id="cd03354">
    <property type="entry name" value="LbH_SAT"/>
    <property type="match status" value="1"/>
</dbReference>
<name>A0A1H6IWN5_9ACTN</name>
<evidence type="ECO:0000256" key="9">
    <source>
        <dbReference type="ARBA" id="ARBA00023315"/>
    </source>
</evidence>
<dbReference type="RefSeq" id="WP_078687416.1">
    <property type="nucleotide sequence ID" value="NZ_FNWT01000004.1"/>
</dbReference>
<dbReference type="SUPFAM" id="SSF51161">
    <property type="entry name" value="Trimeric LpxA-like enzymes"/>
    <property type="match status" value="1"/>
</dbReference>
<comment type="catalytic activity">
    <reaction evidence="10">
        <text>L-serine + acetyl-CoA = O-acetyl-L-serine + CoA</text>
        <dbReference type="Rhea" id="RHEA:24560"/>
        <dbReference type="ChEBI" id="CHEBI:33384"/>
        <dbReference type="ChEBI" id="CHEBI:57287"/>
        <dbReference type="ChEBI" id="CHEBI:57288"/>
        <dbReference type="ChEBI" id="CHEBI:58340"/>
        <dbReference type="EC" id="2.3.1.30"/>
    </reaction>
</comment>
<organism evidence="11 12">
    <name type="scientific">Parafannyhessea umbonata</name>
    <dbReference type="NCBI Taxonomy" id="604330"/>
    <lineage>
        <taxon>Bacteria</taxon>
        <taxon>Bacillati</taxon>
        <taxon>Actinomycetota</taxon>
        <taxon>Coriobacteriia</taxon>
        <taxon>Coriobacteriales</taxon>
        <taxon>Atopobiaceae</taxon>
        <taxon>Parafannyhessea</taxon>
    </lineage>
</organism>
<dbReference type="InterPro" id="IPR045304">
    <property type="entry name" value="LbH_SAT"/>
</dbReference>
<dbReference type="NCBIfam" id="NF041874">
    <property type="entry name" value="EPS_EpsC"/>
    <property type="match status" value="1"/>
</dbReference>
<dbReference type="Gene3D" id="1.10.3130.10">
    <property type="entry name" value="serine acetyltransferase, domain 1"/>
    <property type="match status" value="1"/>
</dbReference>
<accession>A0A1H6IWN5</accession>
<dbReference type="Pfam" id="PF00132">
    <property type="entry name" value="Hexapep"/>
    <property type="match status" value="1"/>
</dbReference>
<keyword evidence="9" id="KW-0012">Acyltransferase</keyword>
<dbReference type="InterPro" id="IPR042122">
    <property type="entry name" value="Ser_AcTrfase_N_sf"/>
</dbReference>
<dbReference type="InterPro" id="IPR005881">
    <property type="entry name" value="Ser_O-AcTrfase"/>
</dbReference>
<keyword evidence="12" id="KW-1185">Reference proteome</keyword>
<dbReference type="InterPro" id="IPR011004">
    <property type="entry name" value="Trimer_LpxA-like_sf"/>
</dbReference>
<dbReference type="InterPro" id="IPR053376">
    <property type="entry name" value="Serine_acetyltransferase"/>
</dbReference>
<protein>
    <recommendedName>
        <fullName evidence="4">Serine acetyltransferase</fullName>
        <ecNumber evidence="3">2.3.1.30</ecNumber>
    </recommendedName>
</protein>
<evidence type="ECO:0000256" key="1">
    <source>
        <dbReference type="ARBA" id="ARBA00004876"/>
    </source>
</evidence>
<keyword evidence="8" id="KW-0198">Cysteine biosynthesis</keyword>
<evidence type="ECO:0000256" key="6">
    <source>
        <dbReference type="ARBA" id="ARBA00022679"/>
    </source>
</evidence>
<proteinExistence type="inferred from homology"/>
<keyword evidence="5" id="KW-0028">Amino-acid biosynthesis</keyword>
<dbReference type="InterPro" id="IPR018357">
    <property type="entry name" value="Hexapep_transf_CS"/>
</dbReference>
<comment type="pathway">
    <text evidence="1">Amino-acid biosynthesis; L-cysteine biosynthesis; L-cysteine from L-serine: step 1/2.</text>
</comment>
<dbReference type="Proteomes" id="UP000199135">
    <property type="component" value="Unassembled WGS sequence"/>
</dbReference>
<keyword evidence="6" id="KW-0808">Transferase</keyword>